<sequence>MKAMVLNTPGPIEENPLRLEDVERPKPGKGEILIRLKACGICHTDLHTLEGELDLPRLPLIPGHQIVGLVEGLGPETSTFKKGDRVGVPWLSCTCGECDYCKRGLENLCVNAQFTGYHVDGGYAEYAVAKEAFAYPIPKSFSDTAAAPLLCAGIIGFRALRLSEVKPGQRLGLYGFGASAHVTIQIARHWGCEVSVFTRSKEHRDLATELGAAWVGKAEDNPPDSIQSAIIFAPAGHLVLDALRVMDKGATLALAGIYMTPIPETDYKLLYDERTIRSVTASTREDARELLRYAGEIPIRTEVQSFPLEDANKALQMLKRSEIKGAGVLEIGPD</sequence>
<dbReference type="Pfam" id="PF00107">
    <property type="entry name" value="ADH_zinc_N"/>
    <property type="match status" value="1"/>
</dbReference>
<comment type="cofactor">
    <cofactor evidence="1">
        <name>Zn(2+)</name>
        <dbReference type="ChEBI" id="CHEBI:29105"/>
    </cofactor>
</comment>
<keyword evidence="6 8" id="KW-0560">Oxidoreductase</keyword>
<organism evidence="8 9">
    <name type="scientific">candidate division TA06 bacterium</name>
    <dbReference type="NCBI Taxonomy" id="2250710"/>
    <lineage>
        <taxon>Bacteria</taxon>
        <taxon>Bacteria division TA06</taxon>
    </lineage>
</organism>
<evidence type="ECO:0000256" key="2">
    <source>
        <dbReference type="ARBA" id="ARBA00008072"/>
    </source>
</evidence>
<protein>
    <recommendedName>
        <fullName evidence="3">alcohol dehydrogenase</fullName>
        <ecNumber evidence="3">1.1.1.1</ecNumber>
    </recommendedName>
</protein>
<dbReference type="GO" id="GO:0046872">
    <property type="term" value="F:metal ion binding"/>
    <property type="evidence" value="ECO:0007669"/>
    <property type="project" value="UniProtKB-KW"/>
</dbReference>
<dbReference type="InterPro" id="IPR020843">
    <property type="entry name" value="ER"/>
</dbReference>
<dbReference type="SUPFAM" id="SSF51735">
    <property type="entry name" value="NAD(P)-binding Rossmann-fold domains"/>
    <property type="match status" value="1"/>
</dbReference>
<dbReference type="Gene3D" id="3.40.50.720">
    <property type="entry name" value="NAD(P)-binding Rossmann-like Domain"/>
    <property type="match status" value="1"/>
</dbReference>
<dbReference type="InterPro" id="IPR011032">
    <property type="entry name" value="GroES-like_sf"/>
</dbReference>
<dbReference type="NCBIfam" id="TIGR02822">
    <property type="entry name" value="adh_fam_2"/>
    <property type="match status" value="1"/>
</dbReference>
<evidence type="ECO:0000259" key="7">
    <source>
        <dbReference type="SMART" id="SM00829"/>
    </source>
</evidence>
<dbReference type="PANTHER" id="PTHR42940:SF8">
    <property type="entry name" value="VACUOLAR PROTEIN SORTING-ASSOCIATED PROTEIN 11"/>
    <property type="match status" value="1"/>
</dbReference>
<dbReference type="InterPro" id="IPR013149">
    <property type="entry name" value="ADH-like_C"/>
</dbReference>
<reference evidence="8 9" key="1">
    <citation type="submission" date="2019-03" db="EMBL/GenBank/DDBJ databases">
        <title>Metabolic potential of uncultured bacteria and archaea associated with petroleum seepage in deep-sea sediments.</title>
        <authorList>
            <person name="Dong X."/>
            <person name="Hubert C."/>
        </authorList>
    </citation>
    <scope>NUCLEOTIDE SEQUENCE [LARGE SCALE GENOMIC DNA]</scope>
    <source>
        <strain evidence="8">E44_bin18</strain>
    </source>
</reference>
<proteinExistence type="inferred from homology"/>
<dbReference type="CDD" id="cd08298">
    <property type="entry name" value="CAD2"/>
    <property type="match status" value="1"/>
</dbReference>
<keyword evidence="4" id="KW-0479">Metal-binding</keyword>
<dbReference type="GO" id="GO:0004022">
    <property type="term" value="F:alcohol dehydrogenase (NAD+) activity"/>
    <property type="evidence" value="ECO:0007669"/>
    <property type="project" value="UniProtKB-EC"/>
</dbReference>
<evidence type="ECO:0000256" key="1">
    <source>
        <dbReference type="ARBA" id="ARBA00001947"/>
    </source>
</evidence>
<evidence type="ECO:0000256" key="5">
    <source>
        <dbReference type="ARBA" id="ARBA00022833"/>
    </source>
</evidence>
<dbReference type="SUPFAM" id="SSF50129">
    <property type="entry name" value="GroES-like"/>
    <property type="match status" value="1"/>
</dbReference>
<evidence type="ECO:0000256" key="6">
    <source>
        <dbReference type="ARBA" id="ARBA00023002"/>
    </source>
</evidence>
<name>A0A523UX26_UNCT6</name>
<dbReference type="InterPro" id="IPR036291">
    <property type="entry name" value="NAD(P)-bd_dom_sf"/>
</dbReference>
<dbReference type="InterPro" id="IPR014187">
    <property type="entry name" value="ADH_Zn_typ-2"/>
</dbReference>
<keyword evidence="5" id="KW-0862">Zinc</keyword>
<comment type="similarity">
    <text evidence="2">Belongs to the zinc-containing alcohol dehydrogenase family.</text>
</comment>
<dbReference type="InterPro" id="IPR013154">
    <property type="entry name" value="ADH-like_N"/>
</dbReference>
<accession>A0A523UX26</accession>
<comment type="caution">
    <text evidence="8">The sequence shown here is derived from an EMBL/GenBank/DDBJ whole genome shotgun (WGS) entry which is preliminary data.</text>
</comment>
<evidence type="ECO:0000256" key="3">
    <source>
        <dbReference type="ARBA" id="ARBA00013190"/>
    </source>
</evidence>
<evidence type="ECO:0000313" key="9">
    <source>
        <dbReference type="Proteomes" id="UP000315525"/>
    </source>
</evidence>
<evidence type="ECO:0000256" key="4">
    <source>
        <dbReference type="ARBA" id="ARBA00022723"/>
    </source>
</evidence>
<dbReference type="AlphaFoldDB" id="A0A523UX26"/>
<dbReference type="EMBL" id="SOJN01000038">
    <property type="protein sequence ID" value="TET46949.1"/>
    <property type="molecule type" value="Genomic_DNA"/>
</dbReference>
<dbReference type="EC" id="1.1.1.1" evidence="3"/>
<dbReference type="SMART" id="SM00829">
    <property type="entry name" value="PKS_ER"/>
    <property type="match status" value="1"/>
</dbReference>
<evidence type="ECO:0000313" key="8">
    <source>
        <dbReference type="EMBL" id="TET46949.1"/>
    </source>
</evidence>
<dbReference type="Proteomes" id="UP000315525">
    <property type="component" value="Unassembled WGS sequence"/>
</dbReference>
<feature type="domain" description="Enoyl reductase (ER)" evidence="7">
    <location>
        <begin position="10"/>
        <end position="329"/>
    </location>
</feature>
<dbReference type="GO" id="GO:0005737">
    <property type="term" value="C:cytoplasm"/>
    <property type="evidence" value="ECO:0007669"/>
    <property type="project" value="TreeGrafter"/>
</dbReference>
<dbReference type="PANTHER" id="PTHR42940">
    <property type="entry name" value="ALCOHOL DEHYDROGENASE 1-RELATED"/>
    <property type="match status" value="1"/>
</dbReference>
<gene>
    <name evidence="8" type="ORF">E3J62_02845</name>
</gene>
<dbReference type="Pfam" id="PF08240">
    <property type="entry name" value="ADH_N"/>
    <property type="match status" value="1"/>
</dbReference>
<dbReference type="Gene3D" id="3.90.180.10">
    <property type="entry name" value="Medium-chain alcohol dehydrogenases, catalytic domain"/>
    <property type="match status" value="1"/>
</dbReference>